<evidence type="ECO:0000256" key="6">
    <source>
        <dbReference type="SAM" id="MobiDB-lite"/>
    </source>
</evidence>
<feature type="transmembrane region" description="Helical" evidence="7">
    <location>
        <begin position="394"/>
        <end position="413"/>
    </location>
</feature>
<keyword evidence="5 7" id="KW-0472">Membrane</keyword>
<dbReference type="AlphaFoldDB" id="A0A4R8S471"/>
<gene>
    <name evidence="9" type="ORF">DE4585_00979</name>
</gene>
<comment type="caution">
    <text evidence="9">The sequence shown here is derived from an EMBL/GenBank/DDBJ whole genome shotgun (WGS) entry which is preliminary data.</text>
</comment>
<feature type="transmembrane region" description="Helical" evidence="7">
    <location>
        <begin position="205"/>
        <end position="229"/>
    </location>
</feature>
<feature type="transmembrane region" description="Helical" evidence="7">
    <location>
        <begin position="264"/>
        <end position="291"/>
    </location>
</feature>
<dbReference type="Proteomes" id="UP000295117">
    <property type="component" value="Unassembled WGS sequence"/>
</dbReference>
<dbReference type="EMBL" id="PECH01000004">
    <property type="protein sequence ID" value="TDZ85660.1"/>
    <property type="molecule type" value="Genomic_DNA"/>
</dbReference>
<dbReference type="GO" id="GO:0022857">
    <property type="term" value="F:transmembrane transporter activity"/>
    <property type="evidence" value="ECO:0007669"/>
    <property type="project" value="InterPro"/>
</dbReference>
<name>A0A4R8S471_9MYCO</name>
<dbReference type="Pfam" id="PF07690">
    <property type="entry name" value="MFS_1"/>
    <property type="match status" value="1"/>
</dbReference>
<evidence type="ECO:0000256" key="7">
    <source>
        <dbReference type="SAM" id="Phobius"/>
    </source>
</evidence>
<protein>
    <submittedName>
        <fullName evidence="9">Enterobactin exporter EntS</fullName>
    </submittedName>
</protein>
<feature type="transmembrane region" description="Helical" evidence="7">
    <location>
        <begin position="352"/>
        <end position="373"/>
    </location>
</feature>
<dbReference type="PANTHER" id="PTHR23513">
    <property type="entry name" value="INTEGRAL MEMBRANE EFFLUX PROTEIN-RELATED"/>
    <property type="match status" value="1"/>
</dbReference>
<keyword evidence="4 7" id="KW-1133">Transmembrane helix</keyword>
<comment type="subcellular location">
    <subcellularLocation>
        <location evidence="1">Cell membrane</location>
        <topology evidence="1">Multi-pass membrane protein</topology>
    </subcellularLocation>
</comment>
<feature type="region of interest" description="Disordered" evidence="6">
    <location>
        <begin position="19"/>
        <end position="40"/>
    </location>
</feature>
<feature type="domain" description="Major facilitator superfamily (MFS) profile" evidence="8">
    <location>
        <begin position="50"/>
        <end position="443"/>
    </location>
</feature>
<evidence type="ECO:0000256" key="4">
    <source>
        <dbReference type="ARBA" id="ARBA00022989"/>
    </source>
</evidence>
<feature type="transmembrane region" description="Helical" evidence="7">
    <location>
        <begin position="419"/>
        <end position="439"/>
    </location>
</feature>
<feature type="transmembrane region" description="Helical" evidence="7">
    <location>
        <begin position="329"/>
        <end position="346"/>
    </location>
</feature>
<feature type="transmembrane region" description="Helical" evidence="7">
    <location>
        <begin position="303"/>
        <end position="322"/>
    </location>
</feature>
<evidence type="ECO:0000256" key="2">
    <source>
        <dbReference type="ARBA" id="ARBA00022475"/>
    </source>
</evidence>
<evidence type="ECO:0000259" key="8">
    <source>
        <dbReference type="PROSITE" id="PS50850"/>
    </source>
</evidence>
<proteinExistence type="predicted"/>
<accession>A0A4R8S471</accession>
<dbReference type="GO" id="GO:0005886">
    <property type="term" value="C:plasma membrane"/>
    <property type="evidence" value="ECO:0007669"/>
    <property type="project" value="UniProtKB-SubCell"/>
</dbReference>
<dbReference type="CDD" id="cd06173">
    <property type="entry name" value="MFS_MefA_like"/>
    <property type="match status" value="1"/>
</dbReference>
<dbReference type="InterPro" id="IPR011701">
    <property type="entry name" value="MFS"/>
</dbReference>
<reference evidence="9 10" key="1">
    <citation type="journal article" date="2019" name="Sci. Rep.">
        <title>Extended insight into the Mycobacterium chelonae-abscessus complex through whole genome sequencing of Mycobacterium salmoniphilum outbreak and Mycobacterium salmoniphilum-like strains.</title>
        <authorList>
            <person name="Behra P.R.K."/>
            <person name="Das S."/>
            <person name="Pettersson B.M.F."/>
            <person name="Shirreff L."/>
            <person name="DuCote T."/>
            <person name="Jacobsson K.G."/>
            <person name="Ennis D.G."/>
            <person name="Kirsebom L.A."/>
        </authorList>
    </citation>
    <scope>NUCLEOTIDE SEQUENCE [LARGE SCALE GENOMIC DNA]</scope>
    <source>
        <strain evidence="9 10">DE 4585</strain>
    </source>
</reference>
<feature type="transmembrane region" description="Helical" evidence="7">
    <location>
        <begin position="114"/>
        <end position="135"/>
    </location>
</feature>
<keyword evidence="2" id="KW-1003">Cell membrane</keyword>
<evidence type="ECO:0000256" key="1">
    <source>
        <dbReference type="ARBA" id="ARBA00004651"/>
    </source>
</evidence>
<evidence type="ECO:0000256" key="5">
    <source>
        <dbReference type="ARBA" id="ARBA00023136"/>
    </source>
</evidence>
<dbReference type="Gene3D" id="1.20.1250.20">
    <property type="entry name" value="MFS general substrate transporter like domains"/>
    <property type="match status" value="1"/>
</dbReference>
<sequence length="451" mass="47945">MLSYSGSVDFAKQVKTEGVLGKTPEDSSGEEPHHQSTRLPRALRPLRHRDYRLLTLGLAVTLLGNGMWTVALVWQVIRMGMGPGQVAVAGTMFSIGLLVSVLPAGVAADRLPKLWVMRCSLIVQASIMFVTALLALSGSLQIWHLGVTSLLFGISEGLYIPSYTALLPSLLPHDELLAANGIEGVLRPTVQLALGPAIGATIVNAWAPGGVFLTEGVLITIAVGCLALIRHRHEPVRTDVDEHPLRRAATDLLDGFKYMVHTGWFFATLLFAIGYVLVVVGPIEILLPFVIRDHGGDPGSHATVLALFGIAGAVGSFVVSSLPLARRYLTVMILMWGAGSLPLVLIGFTGHLWTIIVAMIIVGGTMQAANVIWGTLMQRRVPEEMLGRAASMDFFVSLVGLPASFALVVPVAHVIGNTAVFIIAGIAPLVLAVAAHVLARLGRDEVAHPLG</sequence>
<dbReference type="SUPFAM" id="SSF103473">
    <property type="entry name" value="MFS general substrate transporter"/>
    <property type="match status" value="1"/>
</dbReference>
<dbReference type="InterPro" id="IPR020846">
    <property type="entry name" value="MFS_dom"/>
</dbReference>
<dbReference type="PANTHER" id="PTHR23513:SF11">
    <property type="entry name" value="STAPHYLOFERRIN A TRANSPORTER"/>
    <property type="match status" value="1"/>
</dbReference>
<feature type="transmembrane region" description="Helical" evidence="7">
    <location>
        <begin position="53"/>
        <end position="74"/>
    </location>
</feature>
<evidence type="ECO:0000256" key="3">
    <source>
        <dbReference type="ARBA" id="ARBA00022692"/>
    </source>
</evidence>
<dbReference type="InterPro" id="IPR036259">
    <property type="entry name" value="MFS_trans_sf"/>
</dbReference>
<feature type="transmembrane region" description="Helical" evidence="7">
    <location>
        <begin position="86"/>
        <end position="108"/>
    </location>
</feature>
<dbReference type="PROSITE" id="PS50850">
    <property type="entry name" value="MFS"/>
    <property type="match status" value="1"/>
</dbReference>
<organism evidence="9 10">
    <name type="scientific">Mycobacteroides salmoniphilum</name>
    <dbReference type="NCBI Taxonomy" id="404941"/>
    <lineage>
        <taxon>Bacteria</taxon>
        <taxon>Bacillati</taxon>
        <taxon>Actinomycetota</taxon>
        <taxon>Actinomycetes</taxon>
        <taxon>Mycobacteriales</taxon>
        <taxon>Mycobacteriaceae</taxon>
        <taxon>Mycobacteroides</taxon>
    </lineage>
</organism>
<keyword evidence="3 7" id="KW-0812">Transmembrane</keyword>
<evidence type="ECO:0000313" key="9">
    <source>
        <dbReference type="EMBL" id="TDZ85660.1"/>
    </source>
</evidence>
<evidence type="ECO:0000313" key="10">
    <source>
        <dbReference type="Proteomes" id="UP000295117"/>
    </source>
</evidence>